<keyword evidence="1" id="KW-0732">Signal</keyword>
<feature type="signal peptide" evidence="1">
    <location>
        <begin position="1"/>
        <end position="27"/>
    </location>
</feature>
<dbReference type="ExpressionAtlas" id="M1C0M7">
    <property type="expression patterns" value="baseline"/>
</dbReference>
<evidence type="ECO:0000313" key="2">
    <source>
        <dbReference type="EnsemblPlants" id="PGSC0003DMT400057205"/>
    </source>
</evidence>
<name>M1C0M7_SOLTU</name>
<gene>
    <name evidence="2" type="primary">LOC102583944</name>
</gene>
<dbReference type="AlphaFoldDB" id="M1C0M7"/>
<sequence length="61" mass="7116">MELKLKIILLLLLSLTTILFICATVRAGEEVEYLRPPPRKAFRLPWDPKPSSQPQQVMRRI</sequence>
<dbReference type="HOGENOM" id="CLU_2927209_0_0_1"/>
<protein>
    <submittedName>
        <fullName evidence="2">Purple acid phosphatase 18</fullName>
    </submittedName>
</protein>
<dbReference type="Gramene" id="PGSC0003DMT400057205">
    <property type="protein sequence ID" value="PGSC0003DMT400057205"/>
    <property type="gene ID" value="PGSC0003DMG400022221"/>
</dbReference>
<reference evidence="3" key="1">
    <citation type="journal article" date="2011" name="Nature">
        <title>Genome sequence and analysis of the tuber crop potato.</title>
        <authorList>
            <consortium name="The Potato Genome Sequencing Consortium"/>
        </authorList>
    </citation>
    <scope>NUCLEOTIDE SEQUENCE [LARGE SCALE GENOMIC DNA]</scope>
    <source>
        <strain evidence="3">cv. DM1-3 516 R44</strain>
    </source>
</reference>
<dbReference type="OrthoDB" id="45007at2759"/>
<reference evidence="2" key="2">
    <citation type="submission" date="2015-06" db="UniProtKB">
        <authorList>
            <consortium name="EnsemblPlants"/>
        </authorList>
    </citation>
    <scope>IDENTIFICATION</scope>
    <source>
        <strain evidence="2">DM1-3 516 R44</strain>
    </source>
</reference>
<dbReference type="Proteomes" id="UP000011115">
    <property type="component" value="Unassembled WGS sequence"/>
</dbReference>
<feature type="chain" id="PRO_5004013867" evidence="1">
    <location>
        <begin position="28"/>
        <end position="61"/>
    </location>
</feature>
<evidence type="ECO:0000256" key="1">
    <source>
        <dbReference type="SAM" id="SignalP"/>
    </source>
</evidence>
<dbReference type="EnsemblPlants" id="PGSC0003DMT400057205">
    <property type="protein sequence ID" value="PGSC0003DMT400057205"/>
    <property type="gene ID" value="PGSC0003DMG400022221"/>
</dbReference>
<accession>M1C0M7</accession>
<keyword evidence="3" id="KW-1185">Reference proteome</keyword>
<organism evidence="2 3">
    <name type="scientific">Solanum tuberosum</name>
    <name type="common">Potato</name>
    <dbReference type="NCBI Taxonomy" id="4113"/>
    <lineage>
        <taxon>Eukaryota</taxon>
        <taxon>Viridiplantae</taxon>
        <taxon>Streptophyta</taxon>
        <taxon>Embryophyta</taxon>
        <taxon>Tracheophyta</taxon>
        <taxon>Spermatophyta</taxon>
        <taxon>Magnoliopsida</taxon>
        <taxon>eudicotyledons</taxon>
        <taxon>Gunneridae</taxon>
        <taxon>Pentapetalae</taxon>
        <taxon>asterids</taxon>
        <taxon>lamiids</taxon>
        <taxon>Solanales</taxon>
        <taxon>Solanaceae</taxon>
        <taxon>Solanoideae</taxon>
        <taxon>Solaneae</taxon>
        <taxon>Solanum</taxon>
    </lineage>
</organism>
<evidence type="ECO:0000313" key="3">
    <source>
        <dbReference type="Proteomes" id="UP000011115"/>
    </source>
</evidence>
<proteinExistence type="predicted"/>